<dbReference type="Pfam" id="PF00741">
    <property type="entry name" value="Gas_vesicle"/>
    <property type="match status" value="1"/>
</dbReference>
<evidence type="ECO:0000256" key="2">
    <source>
        <dbReference type="ARBA" id="ARBA00035108"/>
    </source>
</evidence>
<protein>
    <submittedName>
        <fullName evidence="5">Gas vesicle protein</fullName>
    </submittedName>
</protein>
<comment type="caution">
    <text evidence="5">The sequence shown here is derived from an EMBL/GenBank/DDBJ whole genome shotgun (WGS) entry which is preliminary data.</text>
</comment>
<reference evidence="5" key="2">
    <citation type="submission" date="2021-09" db="EMBL/GenBank/DDBJ databases">
        <authorList>
            <person name="Gilroy R."/>
        </authorList>
    </citation>
    <scope>NUCLEOTIDE SEQUENCE</scope>
    <source>
        <strain evidence="5">ChiHjej13B12-14962</strain>
    </source>
</reference>
<evidence type="ECO:0000256" key="1">
    <source>
        <dbReference type="ARBA" id="ARBA00022987"/>
    </source>
</evidence>
<feature type="region of interest" description="Disordered" evidence="4">
    <location>
        <begin position="1"/>
        <end position="20"/>
    </location>
</feature>
<dbReference type="PANTHER" id="PTHR35344">
    <property type="entry name" value="GAS VESICLE STRUCTURAL PROTEIN 2-RELATED"/>
    <property type="match status" value="1"/>
</dbReference>
<evidence type="ECO:0000313" key="5">
    <source>
        <dbReference type="EMBL" id="HJF14388.1"/>
    </source>
</evidence>
<reference evidence="5" key="1">
    <citation type="journal article" date="2021" name="PeerJ">
        <title>Extensive microbial diversity within the chicken gut microbiome revealed by metagenomics and culture.</title>
        <authorList>
            <person name="Gilroy R."/>
            <person name="Ravi A."/>
            <person name="Getino M."/>
            <person name="Pursley I."/>
            <person name="Horton D.L."/>
            <person name="Alikhan N.F."/>
            <person name="Baker D."/>
            <person name="Gharbi K."/>
            <person name="Hall N."/>
            <person name="Watson M."/>
            <person name="Adriaenssens E.M."/>
            <person name="Foster-Nyarko E."/>
            <person name="Jarju S."/>
            <person name="Secka A."/>
            <person name="Antonio M."/>
            <person name="Oren A."/>
            <person name="Chaudhuri R.R."/>
            <person name="La Ragione R."/>
            <person name="Hildebrand F."/>
            <person name="Pallen M.J."/>
        </authorList>
    </citation>
    <scope>NUCLEOTIDE SEQUENCE</scope>
    <source>
        <strain evidence="5">ChiHjej13B12-14962</strain>
    </source>
</reference>
<evidence type="ECO:0000313" key="6">
    <source>
        <dbReference type="Proteomes" id="UP000703315"/>
    </source>
</evidence>
<organism evidence="5 6">
    <name type="scientific">Enteractinococcus helveticum</name>
    <dbReference type="NCBI Taxonomy" id="1837282"/>
    <lineage>
        <taxon>Bacteria</taxon>
        <taxon>Bacillati</taxon>
        <taxon>Actinomycetota</taxon>
        <taxon>Actinomycetes</taxon>
        <taxon>Micrococcales</taxon>
        <taxon>Micrococcaceae</taxon>
    </lineage>
</organism>
<accession>A0A921FLR7</accession>
<dbReference type="EMBL" id="DYXC01000072">
    <property type="protein sequence ID" value="HJF14388.1"/>
    <property type="molecule type" value="Genomic_DNA"/>
</dbReference>
<comment type="similarity">
    <text evidence="3">Belongs to the gas vesicle GvpA family.</text>
</comment>
<dbReference type="InterPro" id="IPR050530">
    <property type="entry name" value="GvpA"/>
</dbReference>
<dbReference type="GO" id="GO:0012506">
    <property type="term" value="C:vesicle membrane"/>
    <property type="evidence" value="ECO:0007669"/>
    <property type="project" value="InterPro"/>
</dbReference>
<evidence type="ECO:0000256" key="4">
    <source>
        <dbReference type="SAM" id="MobiDB-lite"/>
    </source>
</evidence>
<evidence type="ECO:0000256" key="3">
    <source>
        <dbReference type="ARBA" id="ARBA00035646"/>
    </source>
</evidence>
<dbReference type="RefSeq" id="WP_303904500.1">
    <property type="nucleotide sequence ID" value="NZ_DYXC01000072.1"/>
</dbReference>
<dbReference type="InterPro" id="IPR000638">
    <property type="entry name" value="Gas-vesicle_GvpA-like"/>
</dbReference>
<dbReference type="PANTHER" id="PTHR35344:SF4">
    <property type="entry name" value="GAS VESICLE PROTEIN A1"/>
    <property type="match status" value="1"/>
</dbReference>
<dbReference type="GO" id="GO:0031411">
    <property type="term" value="C:gas vesicle"/>
    <property type="evidence" value="ECO:0007669"/>
    <property type="project" value="UniProtKB-SubCell"/>
</dbReference>
<comment type="subcellular location">
    <subcellularLocation>
        <location evidence="2">Gas vesicle</location>
    </subcellularLocation>
</comment>
<gene>
    <name evidence="5" type="ORF">K8V32_06215</name>
</gene>
<dbReference type="Proteomes" id="UP000703315">
    <property type="component" value="Unassembled WGS sequence"/>
</dbReference>
<sequence>MTNPTFRPPEQSVPMEPTRNPEVSLSDLITVLLDKGTYLNVDLIISVADIPLIGVNLRATIAGMETMLEYGMMRDWDEKTRAWVRRSVARHFPLDEGEEVVAKMAGGYFHEDWPKTWRPGSVYITNQRLVVFRRDPKEILWETQLAHINALRLSDEKTIGAEIRTRLLVDTADGVTTMLSASAPDRIRELIGHQQPHLSTPAYLGPPAGETPQLTKHAWYLEHRAGGTLWRGGNVSIDEQRLAWRAPTDARHAVNLSWQEITGVNLADMRAPSGEGHALHLMTHHGDEYFGLVQPEQWVRLISERITRDTKSKEETNAGN</sequence>
<keyword evidence="1" id="KW-0304">Gas vesicle</keyword>
<dbReference type="AlphaFoldDB" id="A0A921FLR7"/>
<proteinExistence type="inferred from homology"/>
<dbReference type="GO" id="GO:0005198">
    <property type="term" value="F:structural molecule activity"/>
    <property type="evidence" value="ECO:0007669"/>
    <property type="project" value="InterPro"/>
</dbReference>
<name>A0A921FLR7_9MICC</name>